<dbReference type="GO" id="GO:0000271">
    <property type="term" value="P:polysaccharide biosynthetic process"/>
    <property type="evidence" value="ECO:0007669"/>
    <property type="project" value="TreeGrafter"/>
</dbReference>
<gene>
    <name evidence="6" type="ORF">D3H35_26930</name>
</gene>
<evidence type="ECO:0000256" key="3">
    <source>
        <dbReference type="PIRSR" id="PIRSR000390-1"/>
    </source>
</evidence>
<keyword evidence="6" id="KW-0032">Aminotransferase</keyword>
<dbReference type="Gene3D" id="3.40.640.10">
    <property type="entry name" value="Type I PLP-dependent aspartate aminotransferase-like (Major domain)"/>
    <property type="match status" value="1"/>
</dbReference>
<dbReference type="PIRSF" id="PIRSF000390">
    <property type="entry name" value="PLP_StrS"/>
    <property type="match status" value="1"/>
</dbReference>
<dbReference type="GO" id="GO:0008483">
    <property type="term" value="F:transaminase activity"/>
    <property type="evidence" value="ECO:0007669"/>
    <property type="project" value="UniProtKB-KW"/>
</dbReference>
<evidence type="ECO:0000256" key="5">
    <source>
        <dbReference type="RuleBase" id="RU004508"/>
    </source>
</evidence>
<dbReference type="GO" id="GO:0030170">
    <property type="term" value="F:pyridoxal phosphate binding"/>
    <property type="evidence" value="ECO:0007669"/>
    <property type="project" value="TreeGrafter"/>
</dbReference>
<protein>
    <submittedName>
        <fullName evidence="6">DegT/DnrJ/EryC1/StrS family aminotransferase</fullName>
    </submittedName>
</protein>
<dbReference type="PANTHER" id="PTHR30244:SF36">
    <property type="entry name" value="3-OXO-GLUCOSE-6-PHOSPHATE:GLUTAMATE AMINOTRANSFERASE"/>
    <property type="match status" value="1"/>
</dbReference>
<feature type="modified residue" description="N6-(pyridoxal phosphate)lysine" evidence="4">
    <location>
        <position position="200"/>
    </location>
</feature>
<dbReference type="InterPro" id="IPR000653">
    <property type="entry name" value="DegT/StrS_aminotransferase"/>
</dbReference>
<keyword evidence="7" id="KW-1185">Reference proteome</keyword>
<dbReference type="Pfam" id="PF01041">
    <property type="entry name" value="DegT_DnrJ_EryC1"/>
    <property type="match status" value="1"/>
</dbReference>
<accession>A0A398CI37</accession>
<evidence type="ECO:0000256" key="2">
    <source>
        <dbReference type="ARBA" id="ARBA00037999"/>
    </source>
</evidence>
<dbReference type="CDD" id="cd00616">
    <property type="entry name" value="AHBA_syn"/>
    <property type="match status" value="1"/>
</dbReference>
<keyword evidence="1 4" id="KW-0663">Pyridoxal phosphate</keyword>
<dbReference type="AlphaFoldDB" id="A0A398CI37"/>
<dbReference type="InterPro" id="IPR015422">
    <property type="entry name" value="PyrdxlP-dep_Trfase_small"/>
</dbReference>
<proteinExistence type="inferred from homology"/>
<dbReference type="InterPro" id="IPR015421">
    <property type="entry name" value="PyrdxlP-dep_Trfase_major"/>
</dbReference>
<dbReference type="EMBL" id="QXJM01000048">
    <property type="protein sequence ID" value="RIE00819.1"/>
    <property type="molecule type" value="Genomic_DNA"/>
</dbReference>
<keyword evidence="6" id="KW-0808">Transferase</keyword>
<sequence length="387" mass="42284">MPFVIRSCVIGGSNMGILLSAPQTEFEIIEEEWRDAVKQIAKRGEFIGGASVARFEKAFAEYIGAQGMVGVGNGTDALILALKSLGIGPGDEVITVANTFVATVAAIHHVGARAVLVDCDERTYLMDIGKVTQAVTARTKAIIAVHLYGQMVDLHELLPWAEERGIAVIEDGAQAVGARLYNRAVGNWGQLACFSFYPDKNLGAFGDAGGITGSSPELLSTLRKLRNHGGEMRYQHELPGFNSRLDPIQAIALDIKLKYIEQWTAKRIQIAKWYEHELNGISNVVLPCHRNDQSHVFHLFVIRVPDLARSSLMKHLQKKGILTGIHYPTPVHLTPAFSYLGYGPGDFQTSEKASKEILSLPMNITVSEQDVETVAKEIRNLLGGVSI</sequence>
<feature type="active site" description="Proton acceptor" evidence="3">
    <location>
        <position position="200"/>
    </location>
</feature>
<name>A0A398CI37_9BACL</name>
<organism evidence="6 7">
    <name type="scientific">Cohnella faecalis</name>
    <dbReference type="NCBI Taxonomy" id="2315694"/>
    <lineage>
        <taxon>Bacteria</taxon>
        <taxon>Bacillati</taxon>
        <taxon>Bacillota</taxon>
        <taxon>Bacilli</taxon>
        <taxon>Bacillales</taxon>
        <taxon>Paenibacillaceae</taxon>
        <taxon>Cohnella</taxon>
    </lineage>
</organism>
<evidence type="ECO:0000313" key="6">
    <source>
        <dbReference type="EMBL" id="RIE00819.1"/>
    </source>
</evidence>
<dbReference type="Gene3D" id="3.90.1150.10">
    <property type="entry name" value="Aspartate Aminotransferase, domain 1"/>
    <property type="match status" value="1"/>
</dbReference>
<evidence type="ECO:0000256" key="4">
    <source>
        <dbReference type="PIRSR" id="PIRSR000390-2"/>
    </source>
</evidence>
<comment type="caution">
    <text evidence="6">The sequence shown here is derived from an EMBL/GenBank/DDBJ whole genome shotgun (WGS) entry which is preliminary data.</text>
</comment>
<dbReference type="SUPFAM" id="SSF53383">
    <property type="entry name" value="PLP-dependent transferases"/>
    <property type="match status" value="1"/>
</dbReference>
<evidence type="ECO:0000313" key="7">
    <source>
        <dbReference type="Proteomes" id="UP000266340"/>
    </source>
</evidence>
<dbReference type="InterPro" id="IPR015424">
    <property type="entry name" value="PyrdxlP-dep_Trfase"/>
</dbReference>
<evidence type="ECO:0000256" key="1">
    <source>
        <dbReference type="ARBA" id="ARBA00022898"/>
    </source>
</evidence>
<reference evidence="6 7" key="1">
    <citation type="submission" date="2018-09" db="EMBL/GenBank/DDBJ databases">
        <title>Cohnella cavernae sp. nov., isolated from a karst cave.</title>
        <authorList>
            <person name="Zhu H."/>
        </authorList>
    </citation>
    <scope>NUCLEOTIDE SEQUENCE [LARGE SCALE GENOMIC DNA]</scope>
    <source>
        <strain evidence="6 7">K2E09-144</strain>
    </source>
</reference>
<dbReference type="PANTHER" id="PTHR30244">
    <property type="entry name" value="TRANSAMINASE"/>
    <property type="match status" value="1"/>
</dbReference>
<comment type="similarity">
    <text evidence="2 5">Belongs to the DegT/DnrJ/EryC1 family.</text>
</comment>
<dbReference type="Proteomes" id="UP000266340">
    <property type="component" value="Unassembled WGS sequence"/>
</dbReference>